<evidence type="ECO:0000256" key="1">
    <source>
        <dbReference type="SAM" id="Coils"/>
    </source>
</evidence>
<proteinExistence type="predicted"/>
<dbReference type="Proteomes" id="UP000591131">
    <property type="component" value="Unassembled WGS sequence"/>
</dbReference>
<sequence>MEAKLAEALDNEWKRTEECREKERENQQLRARVNELIAELDRERLFGSRGDSDGDETRQLRREMKALEDQVDELKDKEVEWANKVAELERKQKDTEAEMERIEEKHQQEKQKRLEQEGLVQELRSKCGKLEKKISMMREENCALQDEKQIAIEGHSAVSNRLYNVQAELDNTLEELRNRRGRGSMPGGCSLEAELEGGQSGLRWGGIGGENSVAGGVMLELVGSSMKELEQLRSMVQKLQSELRATDKDAVARLKAELGVMQSWRATAETARRQVLETIAERDRRVKVAADELRRQENRVEANATTVYQLEKESNEAKLLNMQLKFALEQEKKHNEWMRAQMRRQSEELARMEDEIDTRDSRRIADDVHRAMSDRLEMTLRVAEVEAANLALTEMVARQKERLQEGEEAFHRARKLSVWASKYYQQKFLKPIYRIALQDVMVGPSIDAVRREIGAMLSSVALVLVLLYEGLGGKLSGEYVANSQSELPIKDISFPGPELRVTIETSNSYVYFADYKYAKNKLSITFDEDDLEELMEDYPKKIGKGTFGSIAVSKDERTLTIGYLDKVQGRYTKAE</sequence>
<feature type="coiled-coil region" evidence="1">
    <location>
        <begin position="222"/>
        <end position="249"/>
    </location>
</feature>
<feature type="coiled-coil region" evidence="1">
    <location>
        <begin position="279"/>
        <end position="362"/>
    </location>
</feature>
<organism evidence="3 4">
    <name type="scientific">Perkinsus chesapeaki</name>
    <name type="common">Clam parasite</name>
    <name type="synonym">Perkinsus andrewsi</name>
    <dbReference type="NCBI Taxonomy" id="330153"/>
    <lineage>
        <taxon>Eukaryota</taxon>
        <taxon>Sar</taxon>
        <taxon>Alveolata</taxon>
        <taxon>Perkinsozoa</taxon>
        <taxon>Perkinsea</taxon>
        <taxon>Perkinsida</taxon>
        <taxon>Perkinsidae</taxon>
        <taxon>Perkinsus</taxon>
    </lineage>
</organism>
<protein>
    <submittedName>
        <fullName evidence="3">Uncharacterized protein</fullName>
    </submittedName>
</protein>
<dbReference type="OrthoDB" id="10535059at2759"/>
<dbReference type="AlphaFoldDB" id="A0A7J6M263"/>
<dbReference type="EMBL" id="JAAPAO010000257">
    <property type="protein sequence ID" value="KAF4665555.1"/>
    <property type="molecule type" value="Genomic_DNA"/>
</dbReference>
<accession>A0A7J6M263</accession>
<evidence type="ECO:0000313" key="4">
    <source>
        <dbReference type="Proteomes" id="UP000591131"/>
    </source>
</evidence>
<keyword evidence="4" id="KW-1185">Reference proteome</keyword>
<name>A0A7J6M263_PERCH</name>
<keyword evidence="1" id="KW-0175">Coiled coil</keyword>
<evidence type="ECO:0000256" key="2">
    <source>
        <dbReference type="SAM" id="MobiDB-lite"/>
    </source>
</evidence>
<reference evidence="3 4" key="1">
    <citation type="submission" date="2020-04" db="EMBL/GenBank/DDBJ databases">
        <title>Perkinsus chesapeaki whole genome sequence.</title>
        <authorList>
            <person name="Bogema D.R."/>
        </authorList>
    </citation>
    <scope>NUCLEOTIDE SEQUENCE [LARGE SCALE GENOMIC DNA]</scope>
    <source>
        <strain evidence="3">ATCC PRA-425</strain>
    </source>
</reference>
<evidence type="ECO:0000313" key="3">
    <source>
        <dbReference type="EMBL" id="KAF4665555.1"/>
    </source>
</evidence>
<gene>
    <name evidence="3" type="ORF">FOL47_004523</name>
</gene>
<feature type="region of interest" description="Disordered" evidence="2">
    <location>
        <begin position="91"/>
        <end position="113"/>
    </location>
</feature>
<comment type="caution">
    <text evidence="3">The sequence shown here is derived from an EMBL/GenBank/DDBJ whole genome shotgun (WGS) entry which is preliminary data.</text>
</comment>